<dbReference type="Pfam" id="PF11007">
    <property type="entry name" value="CotJA"/>
    <property type="match status" value="1"/>
</dbReference>
<evidence type="ECO:0000313" key="2">
    <source>
        <dbReference type="Proteomes" id="UP000061660"/>
    </source>
</evidence>
<protein>
    <submittedName>
        <fullName evidence="1">Spore coat protein CotJA</fullName>
    </submittedName>
</protein>
<keyword evidence="1" id="KW-0946">Virion</keyword>
<accession>A0A0U2KW13</accession>
<name>A0A0U2KW13_9BACL</name>
<dbReference type="InterPro" id="IPR020256">
    <property type="entry name" value="Spore_coat_CotJA"/>
</dbReference>
<organism evidence="1 2">
    <name type="scientific">Paenibacillus naphthalenovorans</name>
    <dbReference type="NCBI Taxonomy" id="162209"/>
    <lineage>
        <taxon>Bacteria</taxon>
        <taxon>Bacillati</taxon>
        <taxon>Bacillota</taxon>
        <taxon>Bacilli</taxon>
        <taxon>Bacillales</taxon>
        <taxon>Paenibacillaceae</taxon>
        <taxon>Paenibacillus</taxon>
    </lineage>
</organism>
<dbReference type="STRING" id="162209.IJ22_04460"/>
<dbReference type="Proteomes" id="UP000061660">
    <property type="component" value="Chromosome"/>
</dbReference>
<dbReference type="RefSeq" id="WP_054819311.1">
    <property type="nucleotide sequence ID" value="NZ_BJCS01000002.1"/>
</dbReference>
<keyword evidence="2" id="KW-1185">Reference proteome</keyword>
<dbReference type="EMBL" id="CP013652">
    <property type="protein sequence ID" value="ALS20834.1"/>
    <property type="molecule type" value="Genomic_DNA"/>
</dbReference>
<reference evidence="1 2" key="2">
    <citation type="journal article" date="2016" name="Genome Announc.">
        <title>Complete Genome Sequences of Two Interactive Moderate Thermophiles, Paenibacillus napthalenovorans 32O-Y and Paenibacillus sp. 32O-W.</title>
        <authorList>
            <person name="Butler R.R.III."/>
            <person name="Wang J."/>
            <person name="Stark B.C."/>
            <person name="Pombert J.F."/>
        </authorList>
    </citation>
    <scope>NUCLEOTIDE SEQUENCE [LARGE SCALE GENOMIC DNA]</scope>
    <source>
        <strain evidence="1 2">32O-Y</strain>
    </source>
</reference>
<dbReference type="KEGG" id="pnp:IJ22_04460"/>
<dbReference type="PATRIC" id="fig|162209.4.peg.471"/>
<dbReference type="AlphaFoldDB" id="A0A0U2KW13"/>
<sequence length="67" mass="7943">MEQEKVWYPYHSPFDPCPPITVKTYSTPPNLYIHYQPMHLPQYPPMEALMRGTLWPALFSPYISKNC</sequence>
<proteinExistence type="predicted"/>
<reference evidence="2" key="1">
    <citation type="submission" date="2015-12" db="EMBL/GenBank/DDBJ databases">
        <title>Complete genome sequences of two moderately thermophilic Paenibacillus species.</title>
        <authorList>
            <person name="Butler R.III."/>
            <person name="Wang J."/>
            <person name="Stark B.C."/>
            <person name="Pombert J.-F."/>
        </authorList>
    </citation>
    <scope>NUCLEOTIDE SEQUENCE [LARGE SCALE GENOMIC DNA]</scope>
    <source>
        <strain evidence="2">32O-Y</strain>
    </source>
</reference>
<evidence type="ECO:0000313" key="1">
    <source>
        <dbReference type="EMBL" id="ALS20834.1"/>
    </source>
</evidence>
<gene>
    <name evidence="1" type="ORF">IJ22_04460</name>
</gene>
<dbReference type="OrthoDB" id="2376696at2"/>
<keyword evidence="1" id="KW-0167">Capsid protein</keyword>